<sequence>MDPPLKTHLYCGAIGAGSFFRRVASASGVVSMLPAMSQGVRRFKVEAELIVEVTDPIALTREALEAVDAVPFPAQGDRSAEEVHAAAHAEVRDDVAAALESLTDPDAMVITDAGLQVVLVTAKR</sequence>
<protein>
    <submittedName>
        <fullName evidence="1">Uncharacterized protein</fullName>
    </submittedName>
</protein>
<gene>
    <name evidence="1" type="ORF">OWR29_26535</name>
</gene>
<proteinExistence type="predicted"/>
<evidence type="ECO:0000313" key="2">
    <source>
        <dbReference type="Proteomes" id="UP001151002"/>
    </source>
</evidence>
<dbReference type="RefSeq" id="WP_267565963.1">
    <property type="nucleotide sequence ID" value="NZ_JAPNTZ010000009.1"/>
</dbReference>
<organism evidence="1 2">
    <name type="scientific">Paractinoplanes pyxinae</name>
    <dbReference type="NCBI Taxonomy" id="2997416"/>
    <lineage>
        <taxon>Bacteria</taxon>
        <taxon>Bacillati</taxon>
        <taxon>Actinomycetota</taxon>
        <taxon>Actinomycetes</taxon>
        <taxon>Micromonosporales</taxon>
        <taxon>Micromonosporaceae</taxon>
        <taxon>Paractinoplanes</taxon>
    </lineage>
</organism>
<comment type="caution">
    <text evidence="1">The sequence shown here is derived from an EMBL/GenBank/DDBJ whole genome shotgun (WGS) entry which is preliminary data.</text>
</comment>
<accession>A0ABT4B519</accession>
<dbReference type="EMBL" id="JAPNTZ010000009">
    <property type="protein sequence ID" value="MCY1141571.1"/>
    <property type="molecule type" value="Genomic_DNA"/>
</dbReference>
<keyword evidence="2" id="KW-1185">Reference proteome</keyword>
<dbReference type="Proteomes" id="UP001151002">
    <property type="component" value="Unassembled WGS sequence"/>
</dbReference>
<reference evidence="1" key="1">
    <citation type="submission" date="2022-11" db="EMBL/GenBank/DDBJ databases">
        <authorList>
            <person name="Somphong A."/>
            <person name="Phongsopitanun W."/>
        </authorList>
    </citation>
    <scope>NUCLEOTIDE SEQUENCE</scope>
    <source>
        <strain evidence="1">Pm04-4</strain>
    </source>
</reference>
<name>A0ABT4B519_9ACTN</name>
<evidence type="ECO:0000313" key="1">
    <source>
        <dbReference type="EMBL" id="MCY1141571.1"/>
    </source>
</evidence>